<feature type="non-terminal residue" evidence="2">
    <location>
        <position position="77"/>
    </location>
</feature>
<name>A0A9D2B4D0_9GAMM</name>
<reference evidence="2" key="1">
    <citation type="journal article" date="2021" name="PeerJ">
        <title>Extensive microbial diversity within the chicken gut microbiome revealed by metagenomics and culture.</title>
        <authorList>
            <person name="Gilroy R."/>
            <person name="Ravi A."/>
            <person name="Getino M."/>
            <person name="Pursley I."/>
            <person name="Horton D.L."/>
            <person name="Alikhan N.F."/>
            <person name="Baker D."/>
            <person name="Gharbi K."/>
            <person name="Hall N."/>
            <person name="Watson M."/>
            <person name="Adriaenssens E.M."/>
            <person name="Foster-Nyarko E."/>
            <person name="Jarju S."/>
            <person name="Secka A."/>
            <person name="Antonio M."/>
            <person name="Oren A."/>
            <person name="Chaudhuri R.R."/>
            <person name="La Ragione R."/>
            <person name="Hildebrand F."/>
            <person name="Pallen M.J."/>
        </authorList>
    </citation>
    <scope>NUCLEOTIDE SEQUENCE</scope>
    <source>
        <strain evidence="2">1193</strain>
    </source>
</reference>
<keyword evidence="1" id="KW-1133">Transmembrane helix</keyword>
<reference evidence="2" key="2">
    <citation type="submission" date="2021-04" db="EMBL/GenBank/DDBJ databases">
        <authorList>
            <person name="Gilroy R."/>
        </authorList>
    </citation>
    <scope>NUCLEOTIDE SEQUENCE</scope>
    <source>
        <strain evidence="2">1193</strain>
    </source>
</reference>
<evidence type="ECO:0000256" key="1">
    <source>
        <dbReference type="SAM" id="Phobius"/>
    </source>
</evidence>
<proteinExistence type="predicted"/>
<accession>A0A9D2B4D0</accession>
<sequence>MLTLILLVATIVGLLVLMRREAGAVPILILLGVLGLVGLLLEAAVLGTLLLLGAVVVAVAGLPALRIRWLTPRLFAM</sequence>
<comment type="caution">
    <text evidence="2">The sequence shown here is derived from an EMBL/GenBank/DDBJ whole genome shotgun (WGS) entry which is preliminary data.</text>
</comment>
<gene>
    <name evidence="2" type="ORF">H9854_02250</name>
</gene>
<keyword evidence="1" id="KW-0472">Membrane</keyword>
<dbReference type="Proteomes" id="UP000824248">
    <property type="component" value="Unassembled WGS sequence"/>
</dbReference>
<dbReference type="EMBL" id="DXFC01000065">
    <property type="protein sequence ID" value="HIX61042.1"/>
    <property type="molecule type" value="Genomic_DNA"/>
</dbReference>
<dbReference type="AlphaFoldDB" id="A0A9D2B4D0"/>
<feature type="transmembrane region" description="Helical" evidence="1">
    <location>
        <begin position="34"/>
        <end position="65"/>
    </location>
</feature>
<evidence type="ECO:0000313" key="3">
    <source>
        <dbReference type="Proteomes" id="UP000824248"/>
    </source>
</evidence>
<keyword evidence="1" id="KW-0812">Transmembrane</keyword>
<organism evidence="2 3">
    <name type="scientific">Candidatus Halomonas stercoripullorum</name>
    <dbReference type="NCBI Taxonomy" id="2838617"/>
    <lineage>
        <taxon>Bacteria</taxon>
        <taxon>Pseudomonadati</taxon>
        <taxon>Pseudomonadota</taxon>
        <taxon>Gammaproteobacteria</taxon>
        <taxon>Oceanospirillales</taxon>
        <taxon>Halomonadaceae</taxon>
        <taxon>Halomonas</taxon>
    </lineage>
</organism>
<evidence type="ECO:0000313" key="2">
    <source>
        <dbReference type="EMBL" id="HIX61042.1"/>
    </source>
</evidence>
<protein>
    <submittedName>
        <fullName evidence="2">Uncharacterized protein</fullName>
    </submittedName>
</protein>